<feature type="signal peptide" evidence="1">
    <location>
        <begin position="1"/>
        <end position="20"/>
    </location>
</feature>
<keyword evidence="1" id="KW-0732">Signal</keyword>
<reference evidence="2" key="1">
    <citation type="submission" date="2021-02" db="EMBL/GenBank/DDBJ databases">
        <authorList>
            <consortium name="PulseNet: The National Subtyping Network for Foodborne Disease Surveillance"/>
        </authorList>
    </citation>
    <scope>NUCLEOTIDE SEQUENCE</scope>
    <source>
        <strain evidence="2">PNUSAC020384</strain>
    </source>
</reference>
<gene>
    <name evidence="2" type="ORF">JYC20_001714</name>
</gene>
<name>A0AAN3QYT4_CAMJU</name>
<protein>
    <submittedName>
        <fullName evidence="2">Uncharacterized protein</fullName>
    </submittedName>
</protein>
<dbReference type="RefSeq" id="WP_070273923.1">
    <property type="nucleotide sequence ID" value="NZ_MJYS01000077.1"/>
</dbReference>
<dbReference type="Proteomes" id="UP000735326">
    <property type="component" value="Unassembled WGS sequence"/>
</dbReference>
<proteinExistence type="predicted"/>
<organism evidence="2 3">
    <name type="scientific">Campylobacter jejuni</name>
    <dbReference type="NCBI Taxonomy" id="197"/>
    <lineage>
        <taxon>Bacteria</taxon>
        <taxon>Pseudomonadati</taxon>
        <taxon>Campylobacterota</taxon>
        <taxon>Epsilonproteobacteria</taxon>
        <taxon>Campylobacterales</taxon>
        <taxon>Campylobacteraceae</taxon>
        <taxon>Campylobacter</taxon>
    </lineage>
</organism>
<dbReference type="AlphaFoldDB" id="A0AAN3QYT4"/>
<evidence type="ECO:0000313" key="3">
    <source>
        <dbReference type="Proteomes" id="UP000735326"/>
    </source>
</evidence>
<comment type="caution">
    <text evidence="2">The sequence shown here is derived from an EMBL/GenBank/DDBJ whole genome shotgun (WGS) entry which is preliminary data.</text>
</comment>
<evidence type="ECO:0000313" key="2">
    <source>
        <dbReference type="EMBL" id="EHB2512516.1"/>
    </source>
</evidence>
<accession>A0AAN3QYT4</accession>
<dbReference type="EMBL" id="AAYVUT010000013">
    <property type="protein sequence ID" value="EHB2512516.1"/>
    <property type="molecule type" value="Genomic_DNA"/>
</dbReference>
<evidence type="ECO:0000256" key="1">
    <source>
        <dbReference type="SAM" id="SignalP"/>
    </source>
</evidence>
<feature type="chain" id="PRO_5042890744" evidence="1">
    <location>
        <begin position="21"/>
        <end position="84"/>
    </location>
</feature>
<sequence>MIFKYFIIINFACIALLANATDSINKMTSYINELDTINTKQNFTNKKIIALDVNSLLELKKHNFLLLQNNNLLFNYYEIYFKLI</sequence>